<name>A0A7K0BQG6_9ACTN</name>
<feature type="transmembrane region" description="Helical" evidence="3">
    <location>
        <begin position="76"/>
        <end position="99"/>
    </location>
</feature>
<dbReference type="InterPro" id="IPR027383">
    <property type="entry name" value="Znf_put"/>
</dbReference>
<keyword evidence="3" id="KW-0472">Membrane</keyword>
<keyword evidence="6" id="KW-1185">Reference proteome</keyword>
<feature type="domain" description="Putative zinc-finger" evidence="4">
    <location>
        <begin position="10"/>
        <end position="37"/>
    </location>
</feature>
<evidence type="ECO:0000256" key="1">
    <source>
        <dbReference type="ARBA" id="ARBA00023015"/>
    </source>
</evidence>
<sequence length="225" mass="23113">MNPQVEHTDVGAYALGLLEEPDRRAFEGHLRGCPPCRAELAEMAGLADTLADLGPEEGVIEEPPVRLHRRRARRGTYAVGAAAAAVLLAAGVAVGASLGGDPAPAGRDRAPVQAVAGEQHAASDPRTGVSGRVGLAGKGWGTQIGLELKGVRGPLRCYLEAVSRSGERSVVMGWQVPAKGYGLPGSPLPALVAQGGTATFPQDLDRLEVRVDGGGTLLTIPVARA</sequence>
<keyword evidence="3" id="KW-0812">Transmembrane</keyword>
<dbReference type="RefSeq" id="WP_153531352.1">
    <property type="nucleotide sequence ID" value="NZ_WEGH01000001.1"/>
</dbReference>
<keyword evidence="1" id="KW-0805">Transcription regulation</keyword>
<keyword evidence="3" id="KW-1133">Transmembrane helix</keyword>
<dbReference type="EMBL" id="WEGH01000001">
    <property type="protein sequence ID" value="MQY03419.1"/>
    <property type="molecule type" value="Genomic_DNA"/>
</dbReference>
<evidence type="ECO:0000256" key="3">
    <source>
        <dbReference type="SAM" id="Phobius"/>
    </source>
</evidence>
<dbReference type="Proteomes" id="UP000487268">
    <property type="component" value="Unassembled WGS sequence"/>
</dbReference>
<evidence type="ECO:0000313" key="5">
    <source>
        <dbReference type="EMBL" id="MQY03419.1"/>
    </source>
</evidence>
<dbReference type="Gene3D" id="1.10.10.1320">
    <property type="entry name" value="Anti-sigma factor, zinc-finger domain"/>
    <property type="match status" value="1"/>
</dbReference>
<comment type="caution">
    <text evidence="5">The sequence shown here is derived from an EMBL/GenBank/DDBJ whole genome shotgun (WGS) entry which is preliminary data.</text>
</comment>
<protein>
    <recommendedName>
        <fullName evidence="4">Putative zinc-finger domain-containing protein</fullName>
    </recommendedName>
</protein>
<evidence type="ECO:0000313" key="6">
    <source>
        <dbReference type="Proteomes" id="UP000487268"/>
    </source>
</evidence>
<organism evidence="5 6">
    <name type="scientific">Actinomadura macrotermitis</name>
    <dbReference type="NCBI Taxonomy" id="2585200"/>
    <lineage>
        <taxon>Bacteria</taxon>
        <taxon>Bacillati</taxon>
        <taxon>Actinomycetota</taxon>
        <taxon>Actinomycetes</taxon>
        <taxon>Streptosporangiales</taxon>
        <taxon>Thermomonosporaceae</taxon>
        <taxon>Actinomadura</taxon>
    </lineage>
</organism>
<evidence type="ECO:0000256" key="2">
    <source>
        <dbReference type="ARBA" id="ARBA00023163"/>
    </source>
</evidence>
<dbReference type="Pfam" id="PF13490">
    <property type="entry name" value="zf-HC2"/>
    <property type="match status" value="1"/>
</dbReference>
<evidence type="ECO:0000259" key="4">
    <source>
        <dbReference type="Pfam" id="PF13490"/>
    </source>
</evidence>
<dbReference type="InterPro" id="IPR041916">
    <property type="entry name" value="Anti_sigma_zinc_sf"/>
</dbReference>
<gene>
    <name evidence="5" type="ORF">ACRB68_14610</name>
</gene>
<reference evidence="5 6" key="1">
    <citation type="submission" date="2019-10" db="EMBL/GenBank/DDBJ databases">
        <title>Actinomadura rubteroloni sp. nov. and Actinomadura macrotermitis sp. nov., isolated from the gut of fungus growing-termite Macrotermes natalensis.</title>
        <authorList>
            <person name="Benndorf R."/>
            <person name="Martin K."/>
            <person name="Kuefner M."/>
            <person name="De Beer W."/>
            <person name="Kaster A.-K."/>
            <person name="Vollmers J."/>
            <person name="Poulsen M."/>
            <person name="Beemelmanns C."/>
        </authorList>
    </citation>
    <scope>NUCLEOTIDE SEQUENCE [LARGE SCALE GENOMIC DNA]</scope>
    <source>
        <strain evidence="5 6">RB68</strain>
    </source>
</reference>
<proteinExistence type="predicted"/>
<accession>A0A7K0BQG6</accession>
<keyword evidence="2" id="KW-0804">Transcription</keyword>
<dbReference type="AlphaFoldDB" id="A0A7K0BQG6"/>
<dbReference type="OrthoDB" id="5185837at2"/>